<keyword evidence="1" id="KW-1133">Transmembrane helix</keyword>
<feature type="transmembrane region" description="Helical" evidence="1">
    <location>
        <begin position="262"/>
        <end position="293"/>
    </location>
</feature>
<feature type="transmembrane region" description="Helical" evidence="1">
    <location>
        <begin position="42"/>
        <end position="63"/>
    </location>
</feature>
<protein>
    <submittedName>
        <fullName evidence="2">Diguanylate cyclase/phosphodiesterase (GGDEF &amp; EAL domains) with PAS/PAC sensor(S)</fullName>
    </submittedName>
</protein>
<feature type="transmembrane region" description="Helical" evidence="1">
    <location>
        <begin position="221"/>
        <end position="242"/>
    </location>
</feature>
<accession>A0A6J4T5D3</accession>
<keyword evidence="1" id="KW-0472">Membrane</keyword>
<sequence length="589" mass="63351">MRGVGAVGEIALTAAATCALFAIAGFGVTRLLLPASLRERELLWVLPIGACSLALGLSVLGYARVPFVVNLALVVAGFAALGVVAVRRAGPPARPVLLREVAWPLWIAVLVACVALVPVFRAGTPTVPGTGSDAHLAVGTAHFLQGHPPTAIAPEEPVDRVPLVWRSKPPIYYPLAAVATVTGQETWEAFAPFTAVLFGIAALGFFLLARDGLGAGLGGAAVGMAVVGLDRVALQVIMHPYFNQLWGFAVLPFALLLAWRQAYALLAIVLLVGAFAYPLLLPIPLVALAFLLWPERGRLRGLWRWWMVPLLLLALVPLQGVIEKMAAAVGVVVDPDSDLRSWGGDLLGFVPEHQFVGLPTTTWLLVLGLPLAVAIVWELRRQPRALGAALGAILVFGIVVAAWFRPRDFGWYFHFKALAFVGPLALLIATVAISRLRARRWLAPALLAVLVAVGIEGARDETVMTFDQTPAWIIGVRDAADHVPPGDSIRFDVDPPRQLWTGYFLASRPVCSQRPLLGTSYPHVPVSRKADFILRERAWGRPPDATGGVLWQNVHFALYRMQASVPGPENCSREMVQTINGIAITGRSR</sequence>
<feature type="transmembrane region" description="Helical" evidence="1">
    <location>
        <begin position="12"/>
        <end position="33"/>
    </location>
</feature>
<feature type="transmembrane region" description="Helical" evidence="1">
    <location>
        <begin position="411"/>
        <end position="434"/>
    </location>
</feature>
<feature type="transmembrane region" description="Helical" evidence="1">
    <location>
        <begin position="386"/>
        <end position="405"/>
    </location>
</feature>
<reference evidence="2" key="1">
    <citation type="submission" date="2020-02" db="EMBL/GenBank/DDBJ databases">
        <authorList>
            <person name="Meier V. D."/>
        </authorList>
    </citation>
    <scope>NUCLEOTIDE SEQUENCE</scope>
    <source>
        <strain evidence="2">AVDCRST_MAG85</strain>
    </source>
</reference>
<feature type="transmembrane region" description="Helical" evidence="1">
    <location>
        <begin position="101"/>
        <end position="120"/>
    </location>
</feature>
<dbReference type="EMBL" id="CADCVT010000268">
    <property type="protein sequence ID" value="CAA9513606.1"/>
    <property type="molecule type" value="Genomic_DNA"/>
</dbReference>
<feature type="transmembrane region" description="Helical" evidence="1">
    <location>
        <begin position="361"/>
        <end position="379"/>
    </location>
</feature>
<evidence type="ECO:0000256" key="1">
    <source>
        <dbReference type="SAM" id="Phobius"/>
    </source>
</evidence>
<dbReference type="AlphaFoldDB" id="A0A6J4T5D3"/>
<feature type="transmembrane region" description="Helical" evidence="1">
    <location>
        <begin position="69"/>
        <end position="89"/>
    </location>
</feature>
<feature type="transmembrane region" description="Helical" evidence="1">
    <location>
        <begin position="189"/>
        <end position="209"/>
    </location>
</feature>
<feature type="transmembrane region" description="Helical" evidence="1">
    <location>
        <begin position="305"/>
        <end position="322"/>
    </location>
</feature>
<organism evidence="2">
    <name type="scientific">uncultured Solirubrobacteraceae bacterium</name>
    <dbReference type="NCBI Taxonomy" id="1162706"/>
    <lineage>
        <taxon>Bacteria</taxon>
        <taxon>Bacillati</taxon>
        <taxon>Actinomycetota</taxon>
        <taxon>Thermoleophilia</taxon>
        <taxon>Solirubrobacterales</taxon>
        <taxon>Solirubrobacteraceae</taxon>
        <taxon>environmental samples</taxon>
    </lineage>
</organism>
<keyword evidence="1" id="KW-0812">Transmembrane</keyword>
<proteinExistence type="predicted"/>
<gene>
    <name evidence="2" type="ORF">AVDCRST_MAG85-2483</name>
</gene>
<name>A0A6J4T5D3_9ACTN</name>
<evidence type="ECO:0000313" key="2">
    <source>
        <dbReference type="EMBL" id="CAA9513606.1"/>
    </source>
</evidence>